<dbReference type="PANTHER" id="PTHR22683">
    <property type="entry name" value="SPORULATION PROTEIN RELATED"/>
    <property type="match status" value="1"/>
</dbReference>
<feature type="domain" description="FtsK" evidence="5">
    <location>
        <begin position="674"/>
        <end position="860"/>
    </location>
</feature>
<protein>
    <submittedName>
        <fullName evidence="6">Cell division protein FtsK</fullName>
    </submittedName>
</protein>
<dbReference type="InterPro" id="IPR050206">
    <property type="entry name" value="FtsK/SpoIIIE/SftA"/>
</dbReference>
<keyword evidence="6" id="KW-0131">Cell cycle</keyword>
<dbReference type="GO" id="GO:0005524">
    <property type="term" value="F:ATP binding"/>
    <property type="evidence" value="ECO:0007669"/>
    <property type="project" value="UniProtKB-UniRule"/>
</dbReference>
<name>A0A9W5UN90_9ACTN</name>
<keyword evidence="4" id="KW-0812">Transmembrane</keyword>
<evidence type="ECO:0000256" key="2">
    <source>
        <dbReference type="ARBA" id="ARBA00022840"/>
    </source>
</evidence>
<feature type="binding site" evidence="3">
    <location>
        <begin position="692"/>
        <end position="699"/>
    </location>
    <ligand>
        <name>ATP</name>
        <dbReference type="ChEBI" id="CHEBI:30616"/>
    </ligand>
</feature>
<evidence type="ECO:0000256" key="3">
    <source>
        <dbReference type="PROSITE-ProRule" id="PRU00289"/>
    </source>
</evidence>
<sequence length="1461" mass="153103">MVMRLRVRIEEQQPVHAGPRFSTRDVCLVTAAPDVTVSELLDQLVGPLTARVAAGELTIEVDGVEVPGDSLLADLPIWAGSELSVRAAAPGRSTDRSGGPAERPVVELSRVAGPDSGQSIALDHGTFAIGRSRQAGVDFGTVTRPLVHIETTNQLRATATVVDDSCPVRVDGRDLTDDEPDADLHDGTYLRLSDTAFRVAAPADLPAPLLWPAPSTGEATGGREPLIRTPRVATTAPAEQVPVPAAPAPVSVPAPLSWLLLIAPLPIGVVMAFVFSPFFLVMVAMTPLMALARWVESRHRAKKDTIRLARESAAAVQRFGTDLDATRTAVAAAARAAYPGLAGLVRRAVSGRGLWEVRPGDTDELRVVVGVGARPWRPELGRRGAEELAGRPELSEALAERSRLPDVPVDVNLRDRSGLGVVGAGTAARNAVAAVVLDLVTRHGPADLALALVVQPDRLAGWDWLKWLPHLGGDDGTLRVASDAAATEQLLTRLVADTAPPSRTALVVEGGASTGGAGATYTVVVVDGDDLLTGRVASMLGRLARGSGRALVVSGRTERLPSVCQCFLELAPDGTADLTDAVTGERTSGLLAVRAAEQVCGPAARALARWTDPEQAVAAALLPAHARLVDLLRSVLSGPNGLGRPVEELDPLSIGEWWRRGISGMQATIGMTEHGPLTLDLHSDGPHGLVVGTTGAGKSEFLRTVVASLACAHSPDALTFLLVDFKGGGAFDACASLPHTVGLVTDLDEHLAARALRCLRAELRHRERRLREAGVSDIVDLVAPDPPLPRLLIVIDEFATLAVELPGFLGALVDVAQRGRSLGIHLLLATQRPQGVVDGKIRANTNLRVALRVQDEADSRDVLGTRQAADIDRRRPGRAFVRLGAGEVIGVQTALVSAATRRGQRERIEVAPFALLADQETNVREDHPDGVPTDLERLVAVMAEAAERGGYPRPRVPCPPPLPQEVDAWSLAVDVDAAADGPLPVPLGLVDLPDEQRSDFWCWAPEAGGTLVLGADAAATGTVLATACLSLARRRAPDRQRIFVLEGLGTGLGALAGLPHVTAAVGVDDSERLARVLDQMDAEITHRRVSRTAGPDVLLVVAGWDALVEGAERAGVGEVGARLERLLRDGAPVGIRLLISASHDRGVPGRVLSQLPTKLCLRLADANSYTGLGLRARDVPELTGLRAIDLQTRREIQFGRYCDGRPGALADAVARVAADYPDALPAPTVTVLPELVPAGEVLSASAAAGPVWRLGIGRHYRDLSVATLALGPGMHAVVAGPAGSGRTGALRLLAAAAHASTPDARVLVVAADLDAWTGAQGTEVAGSFGGLTSPPTTGRALLLIDGIESLPDAGPALDRLLPGLPAGVHVVVAGRTDAFRGMQPWQRAVTMSRTGLLLRPAPDDGEVLRVRLPREAPPRPLPGRGYLVEAGGLAQIQVAFLAQPPPARLAMPIGVFAGEAR</sequence>
<dbReference type="Proteomes" id="UP000607311">
    <property type="component" value="Unassembled WGS sequence"/>
</dbReference>
<keyword evidence="6" id="KW-0132">Cell division</keyword>
<accession>A0A9W5UN90</accession>
<dbReference type="InterPro" id="IPR003593">
    <property type="entry name" value="AAA+_ATPase"/>
</dbReference>
<dbReference type="GO" id="GO:0003677">
    <property type="term" value="F:DNA binding"/>
    <property type="evidence" value="ECO:0007669"/>
    <property type="project" value="InterPro"/>
</dbReference>
<keyword evidence="2 3" id="KW-0067">ATP-binding</keyword>
<comment type="caution">
    <text evidence="6">The sequence shown here is derived from an EMBL/GenBank/DDBJ whole genome shotgun (WGS) entry which is preliminary data.</text>
</comment>
<keyword evidence="7" id="KW-1185">Reference proteome</keyword>
<dbReference type="InterPro" id="IPR002543">
    <property type="entry name" value="FtsK_dom"/>
</dbReference>
<dbReference type="Gene3D" id="3.40.50.300">
    <property type="entry name" value="P-loop containing nucleotide triphosphate hydrolases"/>
    <property type="match status" value="4"/>
</dbReference>
<dbReference type="PROSITE" id="PS50901">
    <property type="entry name" value="FTSK"/>
    <property type="match status" value="2"/>
</dbReference>
<proteinExistence type="predicted"/>
<evidence type="ECO:0000256" key="4">
    <source>
        <dbReference type="SAM" id="Phobius"/>
    </source>
</evidence>
<organism evidence="6 7">
    <name type="scientific">Micromonospora sediminimaris</name>
    <dbReference type="NCBI Taxonomy" id="547162"/>
    <lineage>
        <taxon>Bacteria</taxon>
        <taxon>Bacillati</taxon>
        <taxon>Actinomycetota</taxon>
        <taxon>Actinomycetes</taxon>
        <taxon>Micromonosporales</taxon>
        <taxon>Micromonosporaceae</taxon>
        <taxon>Micromonospora</taxon>
    </lineage>
</organism>
<dbReference type="Pfam" id="PF01580">
    <property type="entry name" value="FtsK_SpoIIIE"/>
    <property type="match status" value="1"/>
</dbReference>
<dbReference type="SMART" id="SM00382">
    <property type="entry name" value="AAA"/>
    <property type="match status" value="2"/>
</dbReference>
<dbReference type="EMBL" id="BOPD01000006">
    <property type="protein sequence ID" value="GIJ31630.1"/>
    <property type="molecule type" value="Genomic_DNA"/>
</dbReference>
<dbReference type="PANTHER" id="PTHR22683:SF1">
    <property type="entry name" value="TYPE VII SECRETION SYSTEM PROTEIN ESSC"/>
    <property type="match status" value="1"/>
</dbReference>
<keyword evidence="4" id="KW-1133">Transmembrane helix</keyword>
<reference evidence="6" key="1">
    <citation type="submission" date="2021-01" db="EMBL/GenBank/DDBJ databases">
        <title>Whole genome shotgun sequence of Verrucosispora sediminis NBRC 107745.</title>
        <authorList>
            <person name="Komaki H."/>
            <person name="Tamura T."/>
        </authorList>
    </citation>
    <scope>NUCLEOTIDE SEQUENCE</scope>
    <source>
        <strain evidence="6">NBRC 107745</strain>
    </source>
</reference>
<evidence type="ECO:0000313" key="7">
    <source>
        <dbReference type="Proteomes" id="UP000607311"/>
    </source>
</evidence>
<feature type="binding site" evidence="3">
    <location>
        <begin position="1014"/>
        <end position="1021"/>
    </location>
    <ligand>
        <name>ATP</name>
        <dbReference type="ChEBI" id="CHEBI:30616"/>
    </ligand>
</feature>
<dbReference type="SUPFAM" id="SSF52540">
    <property type="entry name" value="P-loop containing nucleoside triphosphate hydrolases"/>
    <property type="match status" value="2"/>
</dbReference>
<evidence type="ECO:0000256" key="1">
    <source>
        <dbReference type="ARBA" id="ARBA00022741"/>
    </source>
</evidence>
<dbReference type="GO" id="GO:0051301">
    <property type="term" value="P:cell division"/>
    <property type="evidence" value="ECO:0007669"/>
    <property type="project" value="UniProtKB-KW"/>
</dbReference>
<dbReference type="CDD" id="cd01127">
    <property type="entry name" value="TrwB_TraG_TraD_VirD4"/>
    <property type="match status" value="1"/>
</dbReference>
<feature type="domain" description="FtsK" evidence="5">
    <location>
        <begin position="982"/>
        <end position="1170"/>
    </location>
</feature>
<dbReference type="InterPro" id="IPR027417">
    <property type="entry name" value="P-loop_NTPase"/>
</dbReference>
<evidence type="ECO:0000259" key="5">
    <source>
        <dbReference type="PROSITE" id="PS50901"/>
    </source>
</evidence>
<feature type="transmembrane region" description="Helical" evidence="4">
    <location>
        <begin position="258"/>
        <end position="285"/>
    </location>
</feature>
<keyword evidence="4" id="KW-0472">Membrane</keyword>
<keyword evidence="1 3" id="KW-0547">Nucleotide-binding</keyword>
<gene>
    <name evidence="6" type="ORF">Vse01_07780</name>
</gene>
<evidence type="ECO:0000313" key="6">
    <source>
        <dbReference type="EMBL" id="GIJ31630.1"/>
    </source>
</evidence>